<dbReference type="SUPFAM" id="SSF52096">
    <property type="entry name" value="ClpP/crotonase"/>
    <property type="match status" value="1"/>
</dbReference>
<evidence type="ECO:0000313" key="2">
    <source>
        <dbReference type="EMBL" id="MET2832981.1"/>
    </source>
</evidence>
<comment type="similarity">
    <text evidence="1">Belongs to the enoyl-CoA hydratase/isomerase family.</text>
</comment>
<keyword evidence="3" id="KW-1185">Reference proteome</keyword>
<gene>
    <name evidence="2" type="ORF">ABVQ20_39395</name>
</gene>
<accession>A0ABV2DSH2</accession>
<reference evidence="2 3" key="1">
    <citation type="submission" date="2024-06" db="EMBL/GenBank/DDBJ databases">
        <authorList>
            <person name="Kim D.-U."/>
        </authorList>
    </citation>
    <scope>NUCLEOTIDE SEQUENCE [LARGE SCALE GENOMIC DNA]</scope>
    <source>
        <strain evidence="2 3">KACC15460</strain>
    </source>
</reference>
<dbReference type="PANTHER" id="PTHR43802">
    <property type="entry name" value="ENOYL-COA HYDRATASE"/>
    <property type="match status" value="1"/>
</dbReference>
<organism evidence="2 3">
    <name type="scientific">Mesorhizobium shangrilense</name>
    <dbReference type="NCBI Taxonomy" id="460060"/>
    <lineage>
        <taxon>Bacteria</taxon>
        <taxon>Pseudomonadati</taxon>
        <taxon>Pseudomonadota</taxon>
        <taxon>Alphaproteobacteria</taxon>
        <taxon>Hyphomicrobiales</taxon>
        <taxon>Phyllobacteriaceae</taxon>
        <taxon>Mesorhizobium</taxon>
    </lineage>
</organism>
<evidence type="ECO:0000256" key="1">
    <source>
        <dbReference type="ARBA" id="ARBA00005254"/>
    </source>
</evidence>
<dbReference type="Proteomes" id="UP001548832">
    <property type="component" value="Unassembled WGS sequence"/>
</dbReference>
<dbReference type="EMBL" id="JBEWSZ010000017">
    <property type="protein sequence ID" value="MET2832981.1"/>
    <property type="molecule type" value="Genomic_DNA"/>
</dbReference>
<sequence length="280" mass="31844">MDHITPETTEYQNLLYEVDAERVCWLTLNRPEKANAMSERLIAELKAGLLRADRDDGVNVIVIRGAGRGFCAGHDLEEDATDDRSSIYDYRLKYIKQFEDFTTPWIVTKPVIASVHKYAIGKGFELSLFCDVSIVTSDTMLGYSEVRYGLTAHCMFMPWLVNMKTAKELLLTGREVSAAEAKEMGLVTQVVAPEELEEVTRRKATLMARIPRDMQRIHKSYLNKVYELQGLRTATDYYLELVPIMSVQPVPEYAELTKDTIEKGLKVALSNARSRYEGLE</sequence>
<name>A0ABV2DSH2_9HYPH</name>
<evidence type="ECO:0000313" key="3">
    <source>
        <dbReference type="Proteomes" id="UP001548832"/>
    </source>
</evidence>
<comment type="caution">
    <text evidence="2">The sequence shown here is derived from an EMBL/GenBank/DDBJ whole genome shotgun (WGS) entry which is preliminary data.</text>
</comment>
<dbReference type="CDD" id="cd06558">
    <property type="entry name" value="crotonase-like"/>
    <property type="match status" value="1"/>
</dbReference>
<dbReference type="Pfam" id="PF00378">
    <property type="entry name" value="ECH_1"/>
    <property type="match status" value="1"/>
</dbReference>
<dbReference type="InterPro" id="IPR001753">
    <property type="entry name" value="Enoyl-CoA_hydra/iso"/>
</dbReference>
<dbReference type="RefSeq" id="WP_354465188.1">
    <property type="nucleotide sequence ID" value="NZ_JBEWSZ010000017.1"/>
</dbReference>
<dbReference type="InterPro" id="IPR029045">
    <property type="entry name" value="ClpP/crotonase-like_dom_sf"/>
</dbReference>
<dbReference type="PANTHER" id="PTHR43802:SF1">
    <property type="entry name" value="IP11341P-RELATED"/>
    <property type="match status" value="1"/>
</dbReference>
<dbReference type="Gene3D" id="3.90.226.10">
    <property type="entry name" value="2-enoyl-CoA Hydratase, Chain A, domain 1"/>
    <property type="match status" value="1"/>
</dbReference>
<protein>
    <submittedName>
        <fullName evidence="2">Enoyl-CoA hydratase/isomerase family protein</fullName>
    </submittedName>
</protein>
<proteinExistence type="inferred from homology"/>